<reference evidence="1 2" key="1">
    <citation type="submission" date="2022-10" db="EMBL/GenBank/DDBJ databases">
        <title>Identification of biosynthetic pathway for the production of the potent trypsin inhibitor radiosumin.</title>
        <authorList>
            <person name="Fewer D.P."/>
            <person name="Delbaje E."/>
            <person name="Ouyang X."/>
            <person name="Agostino P.D."/>
            <person name="Wahlsten M."/>
            <person name="Jokela J."/>
            <person name="Permi P."/>
            <person name="Haapaniemi E."/>
            <person name="Koistinen H."/>
        </authorList>
    </citation>
    <scope>NUCLEOTIDE SEQUENCE [LARGE SCALE GENOMIC DNA]</scope>
    <source>
        <strain evidence="1 2">NIES-515</strain>
    </source>
</reference>
<gene>
    <name evidence="1" type="ORF">OGM63_01990</name>
</gene>
<protein>
    <submittedName>
        <fullName evidence="1">Uncharacterized protein</fullName>
    </submittedName>
</protein>
<evidence type="ECO:0000313" key="1">
    <source>
        <dbReference type="EMBL" id="MCV3212310.1"/>
    </source>
</evidence>
<proteinExistence type="predicted"/>
<dbReference type="EMBL" id="JAOWRF010000033">
    <property type="protein sequence ID" value="MCV3212310.1"/>
    <property type="molecule type" value="Genomic_DNA"/>
</dbReference>
<accession>A0ABT3AUA3</accession>
<comment type="caution">
    <text evidence="1">The sequence shown here is derived from an EMBL/GenBank/DDBJ whole genome shotgun (WGS) entry which is preliminary data.</text>
</comment>
<keyword evidence="2" id="KW-1185">Reference proteome</keyword>
<organism evidence="1 2">
    <name type="scientific">Plectonema radiosum NIES-515</name>
    <dbReference type="NCBI Taxonomy" id="2986073"/>
    <lineage>
        <taxon>Bacteria</taxon>
        <taxon>Bacillati</taxon>
        <taxon>Cyanobacteriota</taxon>
        <taxon>Cyanophyceae</taxon>
        <taxon>Oscillatoriophycideae</taxon>
        <taxon>Oscillatoriales</taxon>
        <taxon>Microcoleaceae</taxon>
        <taxon>Plectonema</taxon>
    </lineage>
</organism>
<dbReference type="Proteomes" id="UP001526143">
    <property type="component" value="Unassembled WGS sequence"/>
</dbReference>
<evidence type="ECO:0000313" key="2">
    <source>
        <dbReference type="Proteomes" id="UP001526143"/>
    </source>
</evidence>
<name>A0ABT3AUA3_9CYAN</name>
<dbReference type="RefSeq" id="WP_263743820.1">
    <property type="nucleotide sequence ID" value="NZ_JAOWRF010000033.1"/>
</dbReference>
<sequence length="88" mass="8909">MHICDLDYLELVSETSTMHLNGGKAVAISAFSASAFGDATSINTFLRNLAISGSNGSLANSSVHIASISSGGSTFAYASSLAYVSSSP</sequence>